<dbReference type="Proteomes" id="UP000194127">
    <property type="component" value="Unassembled WGS sequence"/>
</dbReference>
<dbReference type="InterPro" id="IPR004166">
    <property type="entry name" value="a-kinase_dom"/>
</dbReference>
<evidence type="ECO:0000313" key="5">
    <source>
        <dbReference type="EMBL" id="OSX56480.1"/>
    </source>
</evidence>
<evidence type="ECO:0000259" key="4">
    <source>
        <dbReference type="Pfam" id="PF02816"/>
    </source>
</evidence>
<protein>
    <recommendedName>
        <fullName evidence="4">Alpha-type protein kinase domain-containing protein</fullName>
    </recommendedName>
</protein>
<dbReference type="GO" id="GO:0004674">
    <property type="term" value="F:protein serine/threonine kinase activity"/>
    <property type="evidence" value="ECO:0007669"/>
    <property type="project" value="UniProtKB-KW"/>
</dbReference>
<proteinExistence type="predicted"/>
<name>A0A1X6MJD3_9APHY</name>
<reference evidence="5 6" key="1">
    <citation type="submission" date="2017-04" db="EMBL/GenBank/DDBJ databases">
        <title>Genome Sequence of the Model Brown-Rot Fungus Postia placenta SB12.</title>
        <authorList>
            <consortium name="DOE Joint Genome Institute"/>
            <person name="Gaskell J."/>
            <person name="Kersten P."/>
            <person name="Larrondo L.F."/>
            <person name="Canessa P."/>
            <person name="Martinez D."/>
            <person name="Hibbett D."/>
            <person name="Schmoll M."/>
            <person name="Kubicek C.P."/>
            <person name="Martinez A.T."/>
            <person name="Yadav J."/>
            <person name="Master E."/>
            <person name="Magnuson J.K."/>
            <person name="James T."/>
            <person name="Yaver D."/>
            <person name="Berka R."/>
            <person name="Labutti K."/>
            <person name="Lipzen A."/>
            <person name="Aerts A."/>
            <person name="Barry K."/>
            <person name="Henrissat B."/>
            <person name="Blanchette R."/>
            <person name="Grigoriev I."/>
            <person name="Cullen D."/>
        </authorList>
    </citation>
    <scope>NUCLEOTIDE SEQUENCE [LARGE SCALE GENOMIC DNA]</scope>
    <source>
        <strain evidence="5 6">MAD-698-R-SB12</strain>
    </source>
</reference>
<dbReference type="GO" id="GO:0005524">
    <property type="term" value="F:ATP binding"/>
    <property type="evidence" value="ECO:0007669"/>
    <property type="project" value="InterPro"/>
</dbReference>
<evidence type="ECO:0000313" key="6">
    <source>
        <dbReference type="Proteomes" id="UP000194127"/>
    </source>
</evidence>
<organism evidence="5 6">
    <name type="scientific">Postia placenta MAD-698-R-SB12</name>
    <dbReference type="NCBI Taxonomy" id="670580"/>
    <lineage>
        <taxon>Eukaryota</taxon>
        <taxon>Fungi</taxon>
        <taxon>Dikarya</taxon>
        <taxon>Basidiomycota</taxon>
        <taxon>Agaricomycotina</taxon>
        <taxon>Agaricomycetes</taxon>
        <taxon>Polyporales</taxon>
        <taxon>Adustoporiaceae</taxon>
        <taxon>Rhodonia</taxon>
    </lineage>
</organism>
<dbReference type="InterPro" id="IPR011009">
    <property type="entry name" value="Kinase-like_dom_sf"/>
</dbReference>
<evidence type="ECO:0000256" key="2">
    <source>
        <dbReference type="ARBA" id="ARBA00022679"/>
    </source>
</evidence>
<dbReference type="GeneID" id="36322174"/>
<accession>A0A1X6MJD3</accession>
<keyword evidence="1" id="KW-0723">Serine/threonine-protein kinase</keyword>
<dbReference type="RefSeq" id="XP_024333274.1">
    <property type="nucleotide sequence ID" value="XM_024477224.1"/>
</dbReference>
<gene>
    <name evidence="5" type="ORF">POSPLADRAFT_1037470</name>
</gene>
<dbReference type="OrthoDB" id="2757763at2759"/>
<feature type="domain" description="Alpha-type protein kinase" evidence="4">
    <location>
        <begin position="416"/>
        <end position="501"/>
    </location>
</feature>
<dbReference type="STRING" id="670580.A0A1X6MJD3"/>
<dbReference type="CDD" id="cd04515">
    <property type="entry name" value="Alpha_kinase"/>
    <property type="match status" value="1"/>
</dbReference>
<keyword evidence="6" id="KW-1185">Reference proteome</keyword>
<dbReference type="Gene3D" id="3.20.200.10">
    <property type="entry name" value="MHCK/EF2 kinase"/>
    <property type="match status" value="1"/>
</dbReference>
<dbReference type="SUPFAM" id="SSF56112">
    <property type="entry name" value="Protein kinase-like (PK-like)"/>
    <property type="match status" value="1"/>
</dbReference>
<evidence type="ECO:0000256" key="3">
    <source>
        <dbReference type="ARBA" id="ARBA00022777"/>
    </source>
</evidence>
<dbReference type="Pfam" id="PF02816">
    <property type="entry name" value="Alpha_kinase"/>
    <property type="match status" value="1"/>
</dbReference>
<dbReference type="AlphaFoldDB" id="A0A1X6MJD3"/>
<keyword evidence="2" id="KW-0808">Transferase</keyword>
<sequence length="502" mass="55995">MDLTLFAGADKLIEFIKSSTLRHEKEAFMHHLNQGTQEMQGPSQKALFQTAAGINACINTLQLQAKSETMTVDITFYAYTPITGAAAKKQFKASDIADNVLDEVVTWAQGVYESIPSAPKVMPEFTWNSVTFAVNVDANTHHLIEPCLLVGSLSNLHTILKAEKRLLKKDITNGVLGLRVFLYEKVQPDNDNDIEFLPNSVVRSPRKRTKKRKALDQDDDSAICTSAIWLSAHFASAQNGTSLNKKHASAHRPYTSTFHSNRKTSDSLRFNRYQFTRIEASVSADGEVRLISDPRTETILIAKDWQQYITGGLREGGYIGKGYSKFAFEGRLRPIPVAIFQMRPIGDPSDQDLNQRDMIAELLLLALRQYFLDAFYRRAKAYHVKGLPELEWNSAGTFVGQVTSELPPPPASIADKDTRSLLYNMFLAAPLLETRDIEPGYKEVKYSGTDCASQNTDILGVAVDAFAHHTLVDSQGTLVFVDLQGLIKPSGKFVIYNPQIQR</sequence>
<dbReference type="EMBL" id="KZ110613">
    <property type="protein sequence ID" value="OSX56480.1"/>
    <property type="molecule type" value="Genomic_DNA"/>
</dbReference>
<keyword evidence="3" id="KW-0418">Kinase</keyword>
<evidence type="ECO:0000256" key="1">
    <source>
        <dbReference type="ARBA" id="ARBA00022527"/>
    </source>
</evidence>